<feature type="transmembrane region" description="Helical" evidence="6">
    <location>
        <begin position="42"/>
        <end position="62"/>
    </location>
</feature>
<dbReference type="PANTHER" id="PTHR30485:SF2">
    <property type="entry name" value="BLL0597 PROTEIN"/>
    <property type="match status" value="1"/>
</dbReference>
<dbReference type="SUPFAM" id="SSF81342">
    <property type="entry name" value="Transmembrane di-heme cytochromes"/>
    <property type="match status" value="1"/>
</dbReference>
<keyword evidence="2" id="KW-1003">Cell membrane</keyword>
<feature type="transmembrane region" description="Helical" evidence="6">
    <location>
        <begin position="134"/>
        <end position="153"/>
    </location>
</feature>
<keyword evidence="4 6" id="KW-1133">Transmembrane helix</keyword>
<dbReference type="InterPro" id="IPR051542">
    <property type="entry name" value="Hydrogenase_cytochrome"/>
</dbReference>
<dbReference type="OrthoDB" id="196472at2"/>
<feature type="domain" description="Cytochrome b561 bacterial/Ni-hydrogenase" evidence="7">
    <location>
        <begin position="7"/>
        <end position="168"/>
    </location>
</feature>
<evidence type="ECO:0000313" key="9">
    <source>
        <dbReference type="Proteomes" id="UP000036102"/>
    </source>
</evidence>
<dbReference type="GO" id="GO:0009055">
    <property type="term" value="F:electron transfer activity"/>
    <property type="evidence" value="ECO:0007669"/>
    <property type="project" value="InterPro"/>
</dbReference>
<feature type="transmembrane region" description="Helical" evidence="6">
    <location>
        <begin position="12"/>
        <end position="30"/>
    </location>
</feature>
<evidence type="ECO:0000259" key="7">
    <source>
        <dbReference type="Pfam" id="PF01292"/>
    </source>
</evidence>
<keyword evidence="9" id="KW-1185">Reference proteome</keyword>
<dbReference type="Proteomes" id="UP000036102">
    <property type="component" value="Unassembled WGS sequence"/>
</dbReference>
<proteinExistence type="predicted"/>
<dbReference type="PATRIC" id="fig|1658765.3.peg.2225"/>
<dbReference type="AlphaFoldDB" id="A0A0J7JDW4"/>
<dbReference type="InterPro" id="IPR016174">
    <property type="entry name" value="Di-haem_cyt_TM"/>
</dbReference>
<feature type="transmembrane region" description="Helical" evidence="6">
    <location>
        <begin position="94"/>
        <end position="114"/>
    </location>
</feature>
<dbReference type="Gene3D" id="1.20.950.20">
    <property type="entry name" value="Transmembrane di-heme cytochromes, Chain C"/>
    <property type="match status" value="1"/>
</dbReference>
<evidence type="ECO:0000256" key="2">
    <source>
        <dbReference type="ARBA" id="ARBA00022475"/>
    </source>
</evidence>
<name>A0A0J7JDW4_9GAMM</name>
<comment type="caution">
    <text evidence="8">The sequence shown here is derived from an EMBL/GenBank/DDBJ whole genome shotgun (WGS) entry which is preliminary data.</text>
</comment>
<accession>A0A0J7JDW4</accession>
<evidence type="ECO:0000256" key="5">
    <source>
        <dbReference type="ARBA" id="ARBA00023136"/>
    </source>
</evidence>
<evidence type="ECO:0000256" key="6">
    <source>
        <dbReference type="SAM" id="Phobius"/>
    </source>
</evidence>
<keyword evidence="5 6" id="KW-0472">Membrane</keyword>
<dbReference type="STRING" id="1658765.Msub_12220"/>
<dbReference type="RefSeq" id="WP_048496044.1">
    <property type="nucleotide sequence ID" value="NZ_JADQCF010000072.1"/>
</dbReference>
<dbReference type="GO" id="GO:0020037">
    <property type="term" value="F:heme binding"/>
    <property type="evidence" value="ECO:0007669"/>
    <property type="project" value="TreeGrafter"/>
</dbReference>
<protein>
    <submittedName>
        <fullName evidence="8">Cytochrome b</fullName>
    </submittedName>
</protein>
<reference evidence="8 9" key="1">
    <citation type="submission" date="2015-06" db="EMBL/GenBank/DDBJ databases">
        <title>Marinobacter subterrani, a genetically tractable neutrophilic iron-oxidizing strain isolated from the Soudan Iron Mine.</title>
        <authorList>
            <person name="Bonis B.M."/>
            <person name="Gralnick J.A."/>
        </authorList>
    </citation>
    <scope>NUCLEOTIDE SEQUENCE [LARGE SCALE GENOMIC DNA]</scope>
    <source>
        <strain evidence="8 9">JG233</strain>
    </source>
</reference>
<organism evidence="8 9">
    <name type="scientific">Marinobacter subterrani</name>
    <dbReference type="NCBI Taxonomy" id="1658765"/>
    <lineage>
        <taxon>Bacteria</taxon>
        <taxon>Pseudomonadati</taxon>
        <taxon>Pseudomonadota</taxon>
        <taxon>Gammaproteobacteria</taxon>
        <taxon>Pseudomonadales</taxon>
        <taxon>Marinobacteraceae</taxon>
        <taxon>Marinobacter</taxon>
    </lineage>
</organism>
<dbReference type="EMBL" id="LFBU01000001">
    <property type="protein sequence ID" value="KMQ76011.1"/>
    <property type="molecule type" value="Genomic_DNA"/>
</dbReference>
<dbReference type="GO" id="GO:0005886">
    <property type="term" value="C:plasma membrane"/>
    <property type="evidence" value="ECO:0007669"/>
    <property type="project" value="UniProtKB-SubCell"/>
</dbReference>
<sequence>MPESVRVWDPLVRIFHWSLVGCFTFSWITGGEWDDPHEISGYIIAGLLTFRVIWGLIGSHYARFHHFVHGPKTVLNYLGDIAAKRERRHLGHNPAGGAMVILLMIALAATAFSGWLQTTDMFWGVEWMEETHGFLADGVMVLVVAHLAGVFVASRRHGENLPRAMITGKKRAASGDDLA</sequence>
<comment type="subcellular location">
    <subcellularLocation>
        <location evidence="1">Cell membrane</location>
        <topology evidence="1">Multi-pass membrane protein</topology>
    </subcellularLocation>
</comment>
<evidence type="ECO:0000256" key="1">
    <source>
        <dbReference type="ARBA" id="ARBA00004651"/>
    </source>
</evidence>
<dbReference type="Pfam" id="PF01292">
    <property type="entry name" value="Ni_hydr_CYTB"/>
    <property type="match status" value="1"/>
</dbReference>
<evidence type="ECO:0000256" key="4">
    <source>
        <dbReference type="ARBA" id="ARBA00022989"/>
    </source>
</evidence>
<dbReference type="InterPro" id="IPR011577">
    <property type="entry name" value="Cyt_b561_bac/Ni-Hgenase"/>
</dbReference>
<evidence type="ECO:0000313" key="8">
    <source>
        <dbReference type="EMBL" id="KMQ76011.1"/>
    </source>
</evidence>
<dbReference type="PANTHER" id="PTHR30485">
    <property type="entry name" value="NI/FE-HYDROGENASE 1 B-TYPE CYTOCHROME SUBUNIT"/>
    <property type="match status" value="1"/>
</dbReference>
<gene>
    <name evidence="8" type="ORF">Msub_12220</name>
</gene>
<keyword evidence="3 6" id="KW-0812">Transmembrane</keyword>
<dbReference type="GO" id="GO:0022904">
    <property type="term" value="P:respiratory electron transport chain"/>
    <property type="evidence" value="ECO:0007669"/>
    <property type="project" value="InterPro"/>
</dbReference>
<evidence type="ECO:0000256" key="3">
    <source>
        <dbReference type="ARBA" id="ARBA00022692"/>
    </source>
</evidence>